<sequence>MQSRAARAGVFTLAAVVLTAGCTSASVGTHSSPGPADPVRGGSTHLSTTQGSAGVTVPATAYLSVIQAYFPYATPTRSAAAKIPQRLHFAVTDRQTIARLAAMINALPRSADKLPSSCPEALGPAFELDFGDGPGKAPRAQVSILCFGVMVSLGAHDEPILSDTGSPGADRFLNTIASLLSDQK</sequence>
<evidence type="ECO:0000256" key="2">
    <source>
        <dbReference type="SAM" id="SignalP"/>
    </source>
</evidence>
<keyword evidence="2" id="KW-0732">Signal</keyword>
<gene>
    <name evidence="3" type="ORF">KDL01_24140</name>
</gene>
<name>A0A941EQ22_9ACTN</name>
<evidence type="ECO:0008006" key="5">
    <source>
        <dbReference type="Google" id="ProtNLM"/>
    </source>
</evidence>
<dbReference type="PROSITE" id="PS51257">
    <property type="entry name" value="PROKAR_LIPOPROTEIN"/>
    <property type="match status" value="1"/>
</dbReference>
<reference evidence="3" key="1">
    <citation type="submission" date="2021-04" db="EMBL/GenBank/DDBJ databases">
        <title>Genome based classification of Actinospica acidithermotolerans sp. nov., an actinobacterium isolated from an Indonesian hot spring.</title>
        <authorList>
            <person name="Kusuma A.B."/>
            <person name="Putra K.E."/>
            <person name="Nafisah S."/>
            <person name="Loh J."/>
            <person name="Nouioui I."/>
            <person name="Goodfellow M."/>
        </authorList>
    </citation>
    <scope>NUCLEOTIDE SEQUENCE</scope>
    <source>
        <strain evidence="3">CSCA 57</strain>
    </source>
</reference>
<dbReference type="RefSeq" id="WP_212530867.1">
    <property type="nucleotide sequence ID" value="NZ_JAGSOG010000139.1"/>
</dbReference>
<feature type="signal peptide" evidence="2">
    <location>
        <begin position="1"/>
        <end position="25"/>
    </location>
</feature>
<feature type="chain" id="PRO_5037143635" description="Lipoprotein" evidence="2">
    <location>
        <begin position="26"/>
        <end position="184"/>
    </location>
</feature>
<evidence type="ECO:0000313" key="3">
    <source>
        <dbReference type="EMBL" id="MBR7836390.1"/>
    </source>
</evidence>
<comment type="caution">
    <text evidence="3">The sequence shown here is derived from an EMBL/GenBank/DDBJ whole genome shotgun (WGS) entry which is preliminary data.</text>
</comment>
<proteinExistence type="predicted"/>
<evidence type="ECO:0000256" key="1">
    <source>
        <dbReference type="SAM" id="MobiDB-lite"/>
    </source>
</evidence>
<evidence type="ECO:0000313" key="4">
    <source>
        <dbReference type="Proteomes" id="UP000675781"/>
    </source>
</evidence>
<accession>A0A941EQ22</accession>
<dbReference type="Proteomes" id="UP000675781">
    <property type="component" value="Unassembled WGS sequence"/>
</dbReference>
<dbReference type="EMBL" id="JAGSOG010000139">
    <property type="protein sequence ID" value="MBR7836390.1"/>
    <property type="molecule type" value="Genomic_DNA"/>
</dbReference>
<keyword evidence="4" id="KW-1185">Reference proteome</keyword>
<protein>
    <recommendedName>
        <fullName evidence="5">Lipoprotein</fullName>
    </recommendedName>
</protein>
<organism evidence="3 4">
    <name type="scientific">Actinospica durhamensis</name>
    <dbReference type="NCBI Taxonomy" id="1508375"/>
    <lineage>
        <taxon>Bacteria</taxon>
        <taxon>Bacillati</taxon>
        <taxon>Actinomycetota</taxon>
        <taxon>Actinomycetes</taxon>
        <taxon>Catenulisporales</taxon>
        <taxon>Actinospicaceae</taxon>
        <taxon>Actinospica</taxon>
    </lineage>
</organism>
<dbReference type="AlphaFoldDB" id="A0A941EQ22"/>
<feature type="region of interest" description="Disordered" evidence="1">
    <location>
        <begin position="27"/>
        <end position="51"/>
    </location>
</feature>